<gene>
    <name evidence="11" type="primary">lepB</name>
    <name evidence="11" type="ORF">BUCISPPA3004_172</name>
</gene>
<keyword evidence="8" id="KW-0812">Transmembrane</keyword>
<evidence type="ECO:0000256" key="6">
    <source>
        <dbReference type="ARBA" id="ARBA00022801"/>
    </source>
</evidence>
<dbReference type="Pfam" id="PF10502">
    <property type="entry name" value="Peptidase_S26"/>
    <property type="match status" value="1"/>
</dbReference>
<evidence type="ECO:0000256" key="9">
    <source>
        <dbReference type="RuleBase" id="RU362042"/>
    </source>
</evidence>
<keyword evidence="5 8" id="KW-0645">Protease</keyword>
<comment type="subcellular location">
    <subcellularLocation>
        <location evidence="9">Membrane</location>
        <topology evidence="9">Multi-pass membrane protein</topology>
    </subcellularLocation>
</comment>
<dbReference type="InterPro" id="IPR019756">
    <property type="entry name" value="Pept_S26A_signal_pept_1_Ser-AS"/>
</dbReference>
<dbReference type="InterPro" id="IPR019757">
    <property type="entry name" value="Pept_S26A_signal_pept_1_Lys-AS"/>
</dbReference>
<dbReference type="Proteomes" id="UP000294413">
    <property type="component" value="Chromosome 1"/>
</dbReference>
<keyword evidence="8" id="KW-1133">Transmembrane helix</keyword>
<dbReference type="InterPro" id="IPR036286">
    <property type="entry name" value="LexA/Signal_pep-like_sf"/>
</dbReference>
<dbReference type="PRINTS" id="PR00727">
    <property type="entry name" value="LEADERPTASE"/>
</dbReference>
<dbReference type="CDD" id="cd06530">
    <property type="entry name" value="S26_SPase_I"/>
    <property type="match status" value="1"/>
</dbReference>
<dbReference type="NCBIfam" id="TIGR02227">
    <property type="entry name" value="sigpep_I_bact"/>
    <property type="match status" value="1"/>
</dbReference>
<dbReference type="GO" id="GO:0016020">
    <property type="term" value="C:membrane"/>
    <property type="evidence" value="ECO:0007669"/>
    <property type="project" value="UniProtKB-SubCell"/>
</dbReference>
<feature type="transmembrane region" description="Helical" evidence="8">
    <location>
        <begin position="44"/>
        <end position="65"/>
    </location>
</feature>
<evidence type="ECO:0000256" key="5">
    <source>
        <dbReference type="ARBA" id="ARBA00022670"/>
    </source>
</evidence>
<dbReference type="InterPro" id="IPR000223">
    <property type="entry name" value="Pept_S26A_signal_pept_1"/>
</dbReference>
<evidence type="ECO:0000256" key="4">
    <source>
        <dbReference type="ARBA" id="ARBA00019232"/>
    </source>
</evidence>
<feature type="active site" evidence="7">
    <location>
        <position position="130"/>
    </location>
</feature>
<evidence type="ECO:0000256" key="1">
    <source>
        <dbReference type="ARBA" id="ARBA00000677"/>
    </source>
</evidence>
<organism evidence="11 12">
    <name type="scientific">Buchnera aphidicola</name>
    <name type="common">Cinara splendens</name>
    <dbReference type="NCBI Taxonomy" id="2518979"/>
    <lineage>
        <taxon>Bacteria</taxon>
        <taxon>Pseudomonadati</taxon>
        <taxon>Pseudomonadota</taxon>
        <taxon>Gammaproteobacteria</taxon>
        <taxon>Enterobacterales</taxon>
        <taxon>Erwiniaceae</taxon>
        <taxon>Buchnera</taxon>
    </lineage>
</organism>
<dbReference type="PROSITE" id="PS00501">
    <property type="entry name" value="SPASE_I_1"/>
    <property type="match status" value="1"/>
</dbReference>
<evidence type="ECO:0000259" key="10">
    <source>
        <dbReference type="Pfam" id="PF10502"/>
    </source>
</evidence>
<evidence type="ECO:0000256" key="8">
    <source>
        <dbReference type="RuleBase" id="RU003993"/>
    </source>
</evidence>
<name>A0A451DE59_9GAMM</name>
<dbReference type="PROSITE" id="PS00760">
    <property type="entry name" value="SPASE_I_2"/>
    <property type="match status" value="1"/>
</dbReference>
<dbReference type="PANTHER" id="PTHR43390">
    <property type="entry name" value="SIGNAL PEPTIDASE I"/>
    <property type="match status" value="1"/>
</dbReference>
<keyword evidence="8" id="KW-0472">Membrane</keyword>
<dbReference type="EMBL" id="LR217722">
    <property type="protein sequence ID" value="VFP84930.1"/>
    <property type="molecule type" value="Genomic_DNA"/>
</dbReference>
<evidence type="ECO:0000313" key="12">
    <source>
        <dbReference type="Proteomes" id="UP000294413"/>
    </source>
</evidence>
<feature type="transmembrane region" description="Helical" evidence="8">
    <location>
        <begin position="6"/>
        <end position="32"/>
    </location>
</feature>
<dbReference type="OrthoDB" id="9815782at2"/>
<feature type="domain" description="Peptidase S26" evidence="10">
    <location>
        <begin position="48"/>
        <end position="274"/>
    </location>
</feature>
<dbReference type="GO" id="GO:0006465">
    <property type="term" value="P:signal peptide processing"/>
    <property type="evidence" value="ECO:0007669"/>
    <property type="project" value="InterPro"/>
</dbReference>
<accession>A0A451DE59</accession>
<dbReference type="GO" id="GO:0009003">
    <property type="term" value="F:signal peptidase activity"/>
    <property type="evidence" value="ECO:0007669"/>
    <property type="project" value="UniProtKB-EC"/>
</dbReference>
<protein>
    <recommendedName>
        <fullName evidence="4 8">Signal peptidase I</fullName>
        <ecNumber evidence="3 8">3.4.21.89</ecNumber>
    </recommendedName>
</protein>
<evidence type="ECO:0000256" key="2">
    <source>
        <dbReference type="ARBA" id="ARBA00009370"/>
    </source>
</evidence>
<dbReference type="PANTHER" id="PTHR43390:SF1">
    <property type="entry name" value="CHLOROPLAST PROCESSING PEPTIDASE"/>
    <property type="match status" value="1"/>
</dbReference>
<comment type="similarity">
    <text evidence="2 9">Belongs to the peptidase S26 family.</text>
</comment>
<dbReference type="InterPro" id="IPR019758">
    <property type="entry name" value="Pept_S26A_signal_pept_1_CS"/>
</dbReference>
<dbReference type="EC" id="3.4.21.89" evidence="3 8"/>
<dbReference type="AlphaFoldDB" id="A0A451DE59"/>
<dbReference type="SUPFAM" id="SSF51306">
    <property type="entry name" value="LexA/Signal peptidase"/>
    <property type="match status" value="1"/>
</dbReference>
<comment type="catalytic activity">
    <reaction evidence="1 8">
        <text>Cleavage of hydrophobic, N-terminal signal or leader sequences from secreted and periplasmic proteins.</text>
        <dbReference type="EC" id="3.4.21.89"/>
    </reaction>
</comment>
<keyword evidence="6 8" id="KW-0378">Hydrolase</keyword>
<reference evidence="11 12" key="1">
    <citation type="submission" date="2019-02" db="EMBL/GenBank/DDBJ databases">
        <authorList>
            <person name="Manzano-Marin A."/>
            <person name="Manzano-Marin A."/>
        </authorList>
    </citation>
    <scope>NUCLEOTIDE SEQUENCE [LARGE SCALE GENOMIC DNA]</scope>
    <source>
        <strain evidence="11 12">BuCisplendens</strain>
    </source>
</reference>
<proteinExistence type="inferred from homology"/>
<dbReference type="InterPro" id="IPR019533">
    <property type="entry name" value="Peptidase_S26"/>
</dbReference>
<dbReference type="Gene3D" id="2.10.109.10">
    <property type="entry name" value="Umud Fragment, subunit A"/>
    <property type="match status" value="1"/>
</dbReference>
<evidence type="ECO:0000256" key="3">
    <source>
        <dbReference type="ARBA" id="ARBA00013208"/>
    </source>
</evidence>
<sequence>MKFLNKYIFIIVTGILCILWISHYISIIYNIFLKKKKQTHKNKLLSQLYQIFPLIIFITGARLFFYEPFTISSNSMYPTLFTGDCIIVQKFSCFKNNIYNNKIEFKKYKPIRNDVIVFQYPNYIQKNYIKRIIGMPGDIIIYNPFTKKVYVINNRHIEHTTFFYNKSCTKTDKTINLAYSQYNNKNVGTYRCLKKEFYQEKIFNYSHNIIITHGIKNFLYKPYKPYNYKKKWTWIIPKNKYFVIGDNRDQSSDSRFWGLVSKENIIGKAKYVWFNVNYTNKNWWNTILCNRIFKKI</sequence>
<dbReference type="GO" id="GO:0004252">
    <property type="term" value="F:serine-type endopeptidase activity"/>
    <property type="evidence" value="ECO:0007669"/>
    <property type="project" value="InterPro"/>
</dbReference>
<dbReference type="PROSITE" id="PS00761">
    <property type="entry name" value="SPASE_I_3"/>
    <property type="match status" value="1"/>
</dbReference>
<evidence type="ECO:0000313" key="11">
    <source>
        <dbReference type="EMBL" id="VFP84930.1"/>
    </source>
</evidence>
<dbReference type="RefSeq" id="WP_154048862.1">
    <property type="nucleotide sequence ID" value="NZ_LR217722.1"/>
</dbReference>
<evidence type="ECO:0000256" key="7">
    <source>
        <dbReference type="PIRSR" id="PIRSR600223-1"/>
    </source>
</evidence>
<feature type="active site" evidence="7">
    <location>
        <position position="75"/>
    </location>
</feature>